<name>A0ACC0BF64_CATRO</name>
<accession>A0ACC0BF64</accession>
<comment type="caution">
    <text evidence="1">The sequence shown here is derived from an EMBL/GenBank/DDBJ whole genome shotgun (WGS) entry which is preliminary data.</text>
</comment>
<proteinExistence type="predicted"/>
<keyword evidence="2" id="KW-1185">Reference proteome</keyword>
<sequence>MLESFLRQQRRRKSEQGQSSTSTTTSIVKFCRLLDSYLHVVAKEVVDVPVQKLVSSLAAAVPEIARPQHDQLYKAINIYLKEHPNLTKPDKKELCRILDCQKLSQKVRSHVLRNEQLPLRTVVQVLFFEPEKLSQEEPSLGRQRQRQYMPPSSTGTADLSNSKSRATTSASASATEGGSGEVVHHHRLKRREEREKKILIKERKSDRRE</sequence>
<evidence type="ECO:0000313" key="1">
    <source>
        <dbReference type="EMBL" id="KAI5671287.1"/>
    </source>
</evidence>
<protein>
    <submittedName>
        <fullName evidence="1">Uncharacterized protein</fullName>
    </submittedName>
</protein>
<reference evidence="2" key="1">
    <citation type="journal article" date="2023" name="Nat. Plants">
        <title>Single-cell RNA sequencing provides a high-resolution roadmap for understanding the multicellular compartmentation of specialized metabolism.</title>
        <authorList>
            <person name="Sun S."/>
            <person name="Shen X."/>
            <person name="Li Y."/>
            <person name="Li Y."/>
            <person name="Wang S."/>
            <person name="Li R."/>
            <person name="Zhang H."/>
            <person name="Shen G."/>
            <person name="Guo B."/>
            <person name="Wei J."/>
            <person name="Xu J."/>
            <person name="St-Pierre B."/>
            <person name="Chen S."/>
            <person name="Sun C."/>
        </authorList>
    </citation>
    <scope>NUCLEOTIDE SEQUENCE [LARGE SCALE GENOMIC DNA]</scope>
</reference>
<dbReference type="Proteomes" id="UP001060085">
    <property type="component" value="Linkage Group LG03"/>
</dbReference>
<dbReference type="EMBL" id="CM044703">
    <property type="protein sequence ID" value="KAI5671287.1"/>
    <property type="molecule type" value="Genomic_DNA"/>
</dbReference>
<gene>
    <name evidence="1" type="ORF">M9H77_11651</name>
</gene>
<organism evidence="1 2">
    <name type="scientific">Catharanthus roseus</name>
    <name type="common">Madagascar periwinkle</name>
    <name type="synonym">Vinca rosea</name>
    <dbReference type="NCBI Taxonomy" id="4058"/>
    <lineage>
        <taxon>Eukaryota</taxon>
        <taxon>Viridiplantae</taxon>
        <taxon>Streptophyta</taxon>
        <taxon>Embryophyta</taxon>
        <taxon>Tracheophyta</taxon>
        <taxon>Spermatophyta</taxon>
        <taxon>Magnoliopsida</taxon>
        <taxon>eudicotyledons</taxon>
        <taxon>Gunneridae</taxon>
        <taxon>Pentapetalae</taxon>
        <taxon>asterids</taxon>
        <taxon>lamiids</taxon>
        <taxon>Gentianales</taxon>
        <taxon>Apocynaceae</taxon>
        <taxon>Rauvolfioideae</taxon>
        <taxon>Vinceae</taxon>
        <taxon>Catharanthinae</taxon>
        <taxon>Catharanthus</taxon>
    </lineage>
</organism>
<evidence type="ECO:0000313" key="2">
    <source>
        <dbReference type="Proteomes" id="UP001060085"/>
    </source>
</evidence>